<comment type="caution">
    <text evidence="8">The sequence shown here is derived from an EMBL/GenBank/DDBJ whole genome shotgun (WGS) entry which is preliminary data.</text>
</comment>
<feature type="transmembrane region" description="Helical" evidence="6">
    <location>
        <begin position="96"/>
        <end position="119"/>
    </location>
</feature>
<feature type="transmembrane region" description="Helical" evidence="6">
    <location>
        <begin position="134"/>
        <end position="155"/>
    </location>
</feature>
<evidence type="ECO:0000259" key="7">
    <source>
        <dbReference type="Pfam" id="PF12698"/>
    </source>
</evidence>
<evidence type="ECO:0000256" key="6">
    <source>
        <dbReference type="SAM" id="Phobius"/>
    </source>
</evidence>
<evidence type="ECO:0000256" key="3">
    <source>
        <dbReference type="ARBA" id="ARBA00022692"/>
    </source>
</evidence>
<name>A0A9D7XQE1_9BACT</name>
<dbReference type="GO" id="GO:0140359">
    <property type="term" value="F:ABC-type transporter activity"/>
    <property type="evidence" value="ECO:0007669"/>
    <property type="project" value="InterPro"/>
</dbReference>
<gene>
    <name evidence="8" type="ORF">IPP15_17235</name>
</gene>
<keyword evidence="2" id="KW-1003">Cell membrane</keyword>
<accession>A0A9D7XQE1</accession>
<sequence>MRESWIIAKKELNSFFDSLVAYILLVAFLGFSGFFTWLWGNDIFFHKQASLDIFFNVALWSLFFFIPAITMRQFAEEKKTGTIELLLTKKLSNHQLVIGKFLACLLLVAIALAFTIPYYVSVARLGNIDHGSTITGYLGLILMSSMYIAIGLLASSLTNNQIVAFLMALLIGVVFQFIFGSLGSSQSGWLGSILTDLSVPTHYESMSRGVIDTKDVLYFLSITFLGLMLTELNISKRS</sequence>
<feature type="transmembrane region" description="Helical" evidence="6">
    <location>
        <begin position="162"/>
        <end position="182"/>
    </location>
</feature>
<dbReference type="Pfam" id="PF12698">
    <property type="entry name" value="ABC2_membrane_3"/>
    <property type="match status" value="1"/>
</dbReference>
<dbReference type="PANTHER" id="PTHR30294:SF29">
    <property type="entry name" value="MULTIDRUG ABC TRANSPORTER PERMEASE YBHS-RELATED"/>
    <property type="match status" value="1"/>
</dbReference>
<organism evidence="8 9">
    <name type="scientific">Candidatus Opimibacter skivensis</name>
    <dbReference type="NCBI Taxonomy" id="2982028"/>
    <lineage>
        <taxon>Bacteria</taxon>
        <taxon>Pseudomonadati</taxon>
        <taxon>Bacteroidota</taxon>
        <taxon>Saprospiria</taxon>
        <taxon>Saprospirales</taxon>
        <taxon>Saprospiraceae</taxon>
        <taxon>Candidatus Opimibacter</taxon>
    </lineage>
</organism>
<reference evidence="8 9" key="1">
    <citation type="submission" date="2020-10" db="EMBL/GenBank/DDBJ databases">
        <title>Connecting structure to function with the recovery of over 1000 high-quality activated sludge metagenome-assembled genomes encoding full-length rRNA genes using long-read sequencing.</title>
        <authorList>
            <person name="Singleton C.M."/>
            <person name="Petriglieri F."/>
            <person name="Kristensen J.M."/>
            <person name="Kirkegaard R.H."/>
            <person name="Michaelsen T.Y."/>
            <person name="Andersen M.H."/>
            <person name="Karst S.M."/>
            <person name="Dueholm M.S."/>
            <person name="Nielsen P.H."/>
            <person name="Albertsen M."/>
        </authorList>
    </citation>
    <scope>NUCLEOTIDE SEQUENCE [LARGE SCALE GENOMIC DNA]</scope>
    <source>
        <strain evidence="8">Ribe_18-Q3-R11-54_MAXAC.273</strain>
    </source>
</reference>
<dbReference type="Proteomes" id="UP000808337">
    <property type="component" value="Unassembled WGS sequence"/>
</dbReference>
<dbReference type="InterPro" id="IPR051449">
    <property type="entry name" value="ABC-2_transporter_component"/>
</dbReference>
<keyword evidence="3 6" id="KW-0812">Transmembrane</keyword>
<keyword evidence="4 6" id="KW-1133">Transmembrane helix</keyword>
<feature type="transmembrane region" description="Helical" evidence="6">
    <location>
        <begin position="216"/>
        <end position="234"/>
    </location>
</feature>
<dbReference type="InterPro" id="IPR013525">
    <property type="entry name" value="ABC2_TM"/>
</dbReference>
<dbReference type="AlphaFoldDB" id="A0A9D7XQE1"/>
<keyword evidence="5 6" id="KW-0472">Membrane</keyword>
<feature type="transmembrane region" description="Helical" evidence="6">
    <location>
        <begin position="20"/>
        <end position="41"/>
    </location>
</feature>
<evidence type="ECO:0000256" key="4">
    <source>
        <dbReference type="ARBA" id="ARBA00022989"/>
    </source>
</evidence>
<evidence type="ECO:0000256" key="5">
    <source>
        <dbReference type="ARBA" id="ARBA00023136"/>
    </source>
</evidence>
<protein>
    <submittedName>
        <fullName evidence="8">ABC transporter permease</fullName>
    </submittedName>
</protein>
<dbReference type="GO" id="GO:0005886">
    <property type="term" value="C:plasma membrane"/>
    <property type="evidence" value="ECO:0007669"/>
    <property type="project" value="UniProtKB-SubCell"/>
</dbReference>
<evidence type="ECO:0000256" key="2">
    <source>
        <dbReference type="ARBA" id="ARBA00022475"/>
    </source>
</evidence>
<comment type="subcellular location">
    <subcellularLocation>
        <location evidence="1">Cell membrane</location>
        <topology evidence="1">Multi-pass membrane protein</topology>
    </subcellularLocation>
</comment>
<dbReference type="PANTHER" id="PTHR30294">
    <property type="entry name" value="MEMBRANE COMPONENT OF ABC TRANSPORTER YHHJ-RELATED"/>
    <property type="match status" value="1"/>
</dbReference>
<dbReference type="EMBL" id="JADKGY010000029">
    <property type="protein sequence ID" value="MBK9984085.1"/>
    <property type="molecule type" value="Genomic_DNA"/>
</dbReference>
<evidence type="ECO:0000313" key="9">
    <source>
        <dbReference type="Proteomes" id="UP000808337"/>
    </source>
</evidence>
<evidence type="ECO:0000313" key="8">
    <source>
        <dbReference type="EMBL" id="MBK9984085.1"/>
    </source>
</evidence>
<evidence type="ECO:0000256" key="1">
    <source>
        <dbReference type="ARBA" id="ARBA00004651"/>
    </source>
</evidence>
<proteinExistence type="predicted"/>
<feature type="domain" description="ABC-2 type transporter transmembrane" evidence="7">
    <location>
        <begin position="50"/>
        <end position="186"/>
    </location>
</feature>
<feature type="transmembrane region" description="Helical" evidence="6">
    <location>
        <begin position="53"/>
        <end position="75"/>
    </location>
</feature>